<gene>
    <name evidence="3" type="ORF">ODALV1_LOCUS24091</name>
</gene>
<feature type="region of interest" description="Disordered" evidence="2">
    <location>
        <begin position="46"/>
        <end position="65"/>
    </location>
</feature>
<feature type="region of interest" description="Disordered" evidence="2">
    <location>
        <begin position="294"/>
        <end position="382"/>
    </location>
</feature>
<feature type="compositionally biased region" description="Low complexity" evidence="2">
    <location>
        <begin position="1"/>
        <end position="17"/>
    </location>
</feature>
<reference evidence="3 4" key="1">
    <citation type="submission" date="2024-08" db="EMBL/GenBank/DDBJ databases">
        <authorList>
            <person name="Cucini C."/>
            <person name="Frati F."/>
        </authorList>
    </citation>
    <scope>NUCLEOTIDE SEQUENCE [LARGE SCALE GENOMIC DNA]</scope>
</reference>
<evidence type="ECO:0000313" key="4">
    <source>
        <dbReference type="Proteomes" id="UP001642540"/>
    </source>
</evidence>
<feature type="region of interest" description="Disordered" evidence="2">
    <location>
        <begin position="257"/>
        <end position="281"/>
    </location>
</feature>
<sequence length="432" mass="48061">MAGIENESASASSNINNPPVADSNLPNSSGLVKLATLNSLEFMPQHNGSLNLDEESLSSDEEDDPTIEQLELTHFSIDAMITSLRHTFVNKMEGLVDSQKNSKEQISNLKQQLVSAKKQEAQFQIEWKGFATAFPKMVAHVDSGSISQNLYNMKKNLEVACLTGTSEGDNVDEMATTQNAVVEIIDPVEHNRQYIALYRIYESTKKRGLQLKEKRAAIQERIQSLNQQIEQHKLELFKTRVNLLQLASQIGNYDQPIKSAVAGPSQGKRKRLEEPIPEDNEEIQVLRGENSELEQLENQGKCEGESRSGEQLAPEVPEDEAGVDSDEVMDEGNPPLQNQENGDAEPEQVAFPPPVPNEEVNPGASNQEEDTESTARPPPLNIVEEQAQVLPVAKSAPKKWCRLCGENYTGAFKRHVRKYCKKTNTKGRCKKD</sequence>
<feature type="coiled-coil region" evidence="1">
    <location>
        <begin position="92"/>
        <end position="126"/>
    </location>
</feature>
<protein>
    <submittedName>
        <fullName evidence="3">Uncharacterized protein</fullName>
    </submittedName>
</protein>
<keyword evidence="4" id="KW-1185">Reference proteome</keyword>
<organism evidence="3 4">
    <name type="scientific">Orchesella dallaii</name>
    <dbReference type="NCBI Taxonomy" id="48710"/>
    <lineage>
        <taxon>Eukaryota</taxon>
        <taxon>Metazoa</taxon>
        <taxon>Ecdysozoa</taxon>
        <taxon>Arthropoda</taxon>
        <taxon>Hexapoda</taxon>
        <taxon>Collembola</taxon>
        <taxon>Entomobryomorpha</taxon>
        <taxon>Entomobryoidea</taxon>
        <taxon>Orchesellidae</taxon>
        <taxon>Orchesellinae</taxon>
        <taxon>Orchesella</taxon>
    </lineage>
</organism>
<dbReference type="Proteomes" id="UP001642540">
    <property type="component" value="Unassembled WGS sequence"/>
</dbReference>
<evidence type="ECO:0000256" key="2">
    <source>
        <dbReference type="SAM" id="MobiDB-lite"/>
    </source>
</evidence>
<proteinExistence type="predicted"/>
<feature type="region of interest" description="Disordered" evidence="2">
    <location>
        <begin position="1"/>
        <end position="27"/>
    </location>
</feature>
<dbReference type="EMBL" id="CAXLJM020000086">
    <property type="protein sequence ID" value="CAL8131253.1"/>
    <property type="molecule type" value="Genomic_DNA"/>
</dbReference>
<keyword evidence="1" id="KW-0175">Coiled coil</keyword>
<evidence type="ECO:0000313" key="3">
    <source>
        <dbReference type="EMBL" id="CAL8131253.1"/>
    </source>
</evidence>
<feature type="compositionally biased region" description="Acidic residues" evidence="2">
    <location>
        <begin position="52"/>
        <end position="65"/>
    </location>
</feature>
<accession>A0ABP1RMX4</accession>
<feature type="coiled-coil region" evidence="1">
    <location>
        <begin position="208"/>
        <end position="242"/>
    </location>
</feature>
<comment type="caution">
    <text evidence="3">The sequence shown here is derived from an EMBL/GenBank/DDBJ whole genome shotgun (WGS) entry which is preliminary data.</text>
</comment>
<name>A0ABP1RMX4_9HEXA</name>
<feature type="compositionally biased region" description="Acidic residues" evidence="2">
    <location>
        <begin position="316"/>
        <end position="330"/>
    </location>
</feature>
<evidence type="ECO:0000256" key="1">
    <source>
        <dbReference type="SAM" id="Coils"/>
    </source>
</evidence>